<protein>
    <submittedName>
        <fullName evidence="1">Uncharacterized protein</fullName>
    </submittedName>
</protein>
<organism evidence="1 2">
    <name type="scientific">Runella slithyformis (strain ATCC 29530 / DSM 19594 / LMG 11500 / NCIMB 11436 / LSU 4)</name>
    <dbReference type="NCBI Taxonomy" id="761193"/>
    <lineage>
        <taxon>Bacteria</taxon>
        <taxon>Pseudomonadati</taxon>
        <taxon>Bacteroidota</taxon>
        <taxon>Cytophagia</taxon>
        <taxon>Cytophagales</taxon>
        <taxon>Spirosomataceae</taxon>
        <taxon>Runella</taxon>
    </lineage>
</organism>
<name>A0A7U3ZLY6_RUNSL</name>
<sequence length="58" mass="6708">MKINTLIIDDAINWQKILSKFVQMNPLPEVVSITGETIPISDRYRSQINRKHIEGTLK</sequence>
<dbReference type="AlphaFoldDB" id="A0A7U3ZLY6"/>
<keyword evidence="2" id="KW-1185">Reference proteome</keyword>
<dbReference type="EMBL" id="CP002859">
    <property type="protein sequence ID" value="AEI49660.1"/>
    <property type="molecule type" value="Genomic_DNA"/>
</dbReference>
<reference evidence="2" key="1">
    <citation type="submission" date="2011-06" db="EMBL/GenBank/DDBJ databases">
        <title>The complete genome of chromosome of Runella slithyformis DSM 19594.</title>
        <authorList>
            <consortium name="US DOE Joint Genome Institute (JGI-PGF)"/>
            <person name="Lucas S."/>
            <person name="Han J."/>
            <person name="Lapidus A."/>
            <person name="Bruce D."/>
            <person name="Goodwin L."/>
            <person name="Pitluck S."/>
            <person name="Peters L."/>
            <person name="Kyrpides N."/>
            <person name="Mavromatis K."/>
            <person name="Ivanova N."/>
            <person name="Ovchinnikova G."/>
            <person name="Zhang X."/>
            <person name="Misra M."/>
            <person name="Detter J.C."/>
            <person name="Tapia R."/>
            <person name="Han C."/>
            <person name="Land M."/>
            <person name="Hauser L."/>
            <person name="Markowitz V."/>
            <person name="Cheng J.-F."/>
            <person name="Hugenholtz P."/>
            <person name="Woyke T."/>
            <person name="Wu D."/>
            <person name="Tindall B."/>
            <person name="Faehrich R."/>
            <person name="Brambilla E."/>
            <person name="Klenk H.-P."/>
            <person name="Eisen J.A."/>
        </authorList>
    </citation>
    <scope>NUCLEOTIDE SEQUENCE [LARGE SCALE GENOMIC DNA]</scope>
    <source>
        <strain evidence="2">ATCC 29530 / DSM 19594 / LMG 11500 / NCIMB 11436 / LSU 4</strain>
    </source>
</reference>
<dbReference type="KEGG" id="rsi:Runsl_3285"/>
<accession>A0A7U3ZLY6</accession>
<evidence type="ECO:0000313" key="1">
    <source>
        <dbReference type="EMBL" id="AEI49660.1"/>
    </source>
</evidence>
<gene>
    <name evidence="1" type="ordered locus">Runsl_3285</name>
</gene>
<reference evidence="1 2" key="2">
    <citation type="journal article" date="2012" name="Stand. Genomic Sci.">
        <title>Complete genome sequence of the aquatic bacterium Runella slithyformis type strain (LSU 4(T)).</title>
        <authorList>
            <person name="Copeland A."/>
            <person name="Zhang X."/>
            <person name="Misra M."/>
            <person name="Lapidus A."/>
            <person name="Nolan M."/>
            <person name="Lucas S."/>
            <person name="Deshpande S."/>
            <person name="Cheng J.F."/>
            <person name="Tapia R."/>
            <person name="Goodwin L.A."/>
            <person name="Pitluck S."/>
            <person name="Liolios K."/>
            <person name="Pagani I."/>
            <person name="Ivanova N."/>
            <person name="Mikhailova N."/>
            <person name="Pati A."/>
            <person name="Chen A."/>
            <person name="Palaniappan K."/>
            <person name="Land M."/>
            <person name="Hauser L."/>
            <person name="Pan C."/>
            <person name="Jeffries C.D."/>
            <person name="Detter J.C."/>
            <person name="Brambilla E.M."/>
            <person name="Rohde M."/>
            <person name="Djao O.D."/>
            <person name="Goker M."/>
            <person name="Sikorski J."/>
            <person name="Tindall B.J."/>
            <person name="Woyke T."/>
            <person name="Bristow J."/>
            <person name="Eisen J.A."/>
            <person name="Markowitz V."/>
            <person name="Hugenholtz P."/>
            <person name="Kyrpides N.C."/>
            <person name="Klenk H.P."/>
            <person name="Mavromatis K."/>
        </authorList>
    </citation>
    <scope>NUCLEOTIDE SEQUENCE [LARGE SCALE GENOMIC DNA]</scope>
    <source>
        <strain evidence="2">ATCC 29530 / DSM 19594 / LMG 11500 / NCIMB 11436 / LSU 4</strain>
    </source>
</reference>
<dbReference type="Proteomes" id="UP000000493">
    <property type="component" value="Chromosome"/>
</dbReference>
<dbReference type="RefSeq" id="WP_013928965.1">
    <property type="nucleotide sequence ID" value="NC_015703.1"/>
</dbReference>
<proteinExistence type="predicted"/>
<evidence type="ECO:0000313" key="2">
    <source>
        <dbReference type="Proteomes" id="UP000000493"/>
    </source>
</evidence>